<dbReference type="InterPro" id="IPR036179">
    <property type="entry name" value="Ig-like_dom_sf"/>
</dbReference>
<evidence type="ECO:0000313" key="1">
    <source>
        <dbReference type="Ensembl" id="ENSFHEP00000013470.1"/>
    </source>
</evidence>
<dbReference type="SUPFAM" id="SSF48726">
    <property type="entry name" value="Immunoglobulin"/>
    <property type="match status" value="1"/>
</dbReference>
<reference evidence="1" key="1">
    <citation type="submission" date="2025-08" db="UniProtKB">
        <authorList>
            <consortium name="Ensembl"/>
        </authorList>
    </citation>
    <scope>IDENTIFICATION</scope>
</reference>
<dbReference type="STRING" id="8078.ENSFHEP00000013470"/>
<reference evidence="1" key="2">
    <citation type="submission" date="2025-09" db="UniProtKB">
        <authorList>
            <consortium name="Ensembl"/>
        </authorList>
    </citation>
    <scope>IDENTIFICATION</scope>
</reference>
<name>A0A3Q2TD89_FUNHE</name>
<dbReference type="AlphaFoldDB" id="A0A3Q2TD89"/>
<organism evidence="1 2">
    <name type="scientific">Fundulus heteroclitus</name>
    <name type="common">Killifish</name>
    <name type="synonym">Mummichog</name>
    <dbReference type="NCBI Taxonomy" id="8078"/>
    <lineage>
        <taxon>Eukaryota</taxon>
        <taxon>Metazoa</taxon>
        <taxon>Chordata</taxon>
        <taxon>Craniata</taxon>
        <taxon>Vertebrata</taxon>
        <taxon>Euteleostomi</taxon>
        <taxon>Actinopterygii</taxon>
        <taxon>Neopterygii</taxon>
        <taxon>Teleostei</taxon>
        <taxon>Neoteleostei</taxon>
        <taxon>Acanthomorphata</taxon>
        <taxon>Ovalentaria</taxon>
        <taxon>Atherinomorphae</taxon>
        <taxon>Cyprinodontiformes</taxon>
        <taxon>Fundulidae</taxon>
        <taxon>Fundulus</taxon>
    </lineage>
</organism>
<proteinExistence type="predicted"/>
<dbReference type="Proteomes" id="UP000265000">
    <property type="component" value="Unplaced"/>
</dbReference>
<dbReference type="Gene3D" id="2.60.40.10">
    <property type="entry name" value="Immunoglobulins"/>
    <property type="match status" value="1"/>
</dbReference>
<dbReference type="Ensembl" id="ENSFHET00000032394.1">
    <property type="protein sequence ID" value="ENSFHEP00000013470.1"/>
    <property type="gene ID" value="ENSFHEG00000014983.1"/>
</dbReference>
<evidence type="ECO:0008006" key="3">
    <source>
        <dbReference type="Google" id="ProtNLM"/>
    </source>
</evidence>
<keyword evidence="2" id="KW-1185">Reference proteome</keyword>
<protein>
    <recommendedName>
        <fullName evidence="3">Ig-like domain-containing protein</fullName>
    </recommendedName>
</protein>
<evidence type="ECO:0000313" key="2">
    <source>
        <dbReference type="Proteomes" id="UP000265000"/>
    </source>
</evidence>
<accession>A0A3Q2TD89</accession>
<sequence>WPKIDLGSPMFWPCLNVKLFIMYNHSFSRRPCLVGGQRNKLRRMKKTTVREDNTSAGWTCGDGWGKPSREGAASSSVQLTVTGKIRLWMILQSPVLPVMEGDDVTLSCHTKTAPSNLKAVFYKDGSLIRTERAEDHNGHLAEYSDALLVNTACFSITTCLSISCIKNKLYKLCTHSCLSCCIPVKVNLIMFFHFKLIHISRLFTKSVKLNHARNFQIRFIY</sequence>
<dbReference type="InterPro" id="IPR013783">
    <property type="entry name" value="Ig-like_fold"/>
</dbReference>
<dbReference type="GeneTree" id="ENSGT01150000290101"/>